<dbReference type="InterPro" id="IPR004853">
    <property type="entry name" value="Sugar_P_trans_dom"/>
</dbReference>
<dbReference type="EMBL" id="CAADRA010007037">
    <property type="protein sequence ID" value="VFT98577.1"/>
    <property type="molecule type" value="Genomic_DNA"/>
</dbReference>
<dbReference type="GO" id="GO:0016020">
    <property type="term" value="C:membrane"/>
    <property type="evidence" value="ECO:0007669"/>
    <property type="project" value="UniProtKB-SubCell"/>
</dbReference>
<reference evidence="8" key="2">
    <citation type="submission" date="2019-06" db="EMBL/GenBank/DDBJ databases">
        <title>Genomics analysis of Aphanomyces spp. identifies a new class of oomycete effector associated with host adaptation.</title>
        <authorList>
            <person name="Gaulin E."/>
        </authorList>
    </citation>
    <scope>NUCLEOTIDE SEQUENCE</scope>
    <source>
        <strain evidence="8">CBS 578.67</strain>
    </source>
</reference>
<keyword evidence="4 6" id="KW-0472">Membrane</keyword>
<evidence type="ECO:0000259" key="7">
    <source>
        <dbReference type="Pfam" id="PF03151"/>
    </source>
</evidence>
<organism evidence="9 10">
    <name type="scientific">Aphanomyces stellatus</name>
    <dbReference type="NCBI Taxonomy" id="120398"/>
    <lineage>
        <taxon>Eukaryota</taxon>
        <taxon>Sar</taxon>
        <taxon>Stramenopiles</taxon>
        <taxon>Oomycota</taxon>
        <taxon>Saprolegniomycetes</taxon>
        <taxon>Saprolegniales</taxon>
        <taxon>Verrucalvaceae</taxon>
        <taxon>Aphanomyces</taxon>
    </lineage>
</organism>
<evidence type="ECO:0000313" key="9">
    <source>
        <dbReference type="EMBL" id="VFT98577.1"/>
    </source>
</evidence>
<dbReference type="EMBL" id="VJMH01007011">
    <property type="protein sequence ID" value="KAF0686303.1"/>
    <property type="molecule type" value="Genomic_DNA"/>
</dbReference>
<feature type="domain" description="Sugar phosphate transporter" evidence="7">
    <location>
        <begin position="55"/>
        <end position="337"/>
    </location>
</feature>
<feature type="region of interest" description="Disordered" evidence="5">
    <location>
        <begin position="1"/>
        <end position="20"/>
    </location>
</feature>
<evidence type="ECO:0000313" key="10">
    <source>
        <dbReference type="Proteomes" id="UP000332933"/>
    </source>
</evidence>
<proteinExistence type="predicted"/>
<accession>A0A485LIT9</accession>
<keyword evidence="2 6" id="KW-0812">Transmembrane</keyword>
<protein>
    <submittedName>
        <fullName evidence="9">Aste57867_21909 protein</fullName>
    </submittedName>
</protein>
<feature type="transmembrane region" description="Helical" evidence="6">
    <location>
        <begin position="267"/>
        <end position="287"/>
    </location>
</feature>
<sequence length="342" mass="36401">MTSQETDAASRPAESIVEPEGETIITLNIPSKEKDDDIKNIASEPSARSFSSTCIWLSLWFTINVGVTLFNKRALNALNLPITLTCVHMLCNALGAYLYVHACNAVSRKRLRPDQITTMFFFSLVFVSNIVTGNMSLGLVSVSFNQVMRALVPGATVVFSMLLLGTSYPTAKKAALAPIALGVYVACTGDKSSTVLGCVVTIVAVLFAALKAVLSSKFLTGAMNLHPADLILHQAPLSALWCAAALVFFGEWIELVSASPHQLYSAMGWYVVTGVLSFALNLSSFFANKATSALTLAVCANIKQVAVIVLSVYLHGDAMSFQTVLGVVLVTSGGALYTLMGL</sequence>
<dbReference type="InterPro" id="IPR037185">
    <property type="entry name" value="EmrE-like"/>
</dbReference>
<dbReference type="Pfam" id="PF03151">
    <property type="entry name" value="TPT"/>
    <property type="match status" value="1"/>
</dbReference>
<feature type="transmembrane region" description="Helical" evidence="6">
    <location>
        <begin position="50"/>
        <end position="70"/>
    </location>
</feature>
<feature type="transmembrane region" description="Helical" evidence="6">
    <location>
        <begin position="120"/>
        <end position="140"/>
    </location>
</feature>
<feature type="transmembrane region" description="Helical" evidence="6">
    <location>
        <begin position="320"/>
        <end position="340"/>
    </location>
</feature>
<evidence type="ECO:0000313" key="8">
    <source>
        <dbReference type="EMBL" id="KAF0686303.1"/>
    </source>
</evidence>
<keyword evidence="10" id="KW-1185">Reference proteome</keyword>
<evidence type="ECO:0000256" key="3">
    <source>
        <dbReference type="ARBA" id="ARBA00022989"/>
    </source>
</evidence>
<feature type="transmembrane region" description="Helical" evidence="6">
    <location>
        <begin position="147"/>
        <end position="168"/>
    </location>
</feature>
<evidence type="ECO:0000256" key="1">
    <source>
        <dbReference type="ARBA" id="ARBA00004141"/>
    </source>
</evidence>
<feature type="transmembrane region" description="Helical" evidence="6">
    <location>
        <begin position="294"/>
        <end position="314"/>
    </location>
</feature>
<name>A0A485LIT9_9STRA</name>
<feature type="transmembrane region" description="Helical" evidence="6">
    <location>
        <begin position="77"/>
        <end position="100"/>
    </location>
</feature>
<comment type="subcellular location">
    <subcellularLocation>
        <location evidence="1">Membrane</location>
        <topology evidence="1">Multi-pass membrane protein</topology>
    </subcellularLocation>
</comment>
<evidence type="ECO:0000256" key="5">
    <source>
        <dbReference type="SAM" id="MobiDB-lite"/>
    </source>
</evidence>
<evidence type="ECO:0000256" key="4">
    <source>
        <dbReference type="ARBA" id="ARBA00023136"/>
    </source>
</evidence>
<feature type="transmembrane region" description="Helical" evidence="6">
    <location>
        <begin position="235"/>
        <end position="255"/>
    </location>
</feature>
<evidence type="ECO:0000256" key="2">
    <source>
        <dbReference type="ARBA" id="ARBA00022692"/>
    </source>
</evidence>
<dbReference type="SUPFAM" id="SSF103481">
    <property type="entry name" value="Multidrug resistance efflux transporter EmrE"/>
    <property type="match status" value="1"/>
</dbReference>
<dbReference type="PANTHER" id="PTHR11132">
    <property type="entry name" value="SOLUTE CARRIER FAMILY 35"/>
    <property type="match status" value="1"/>
</dbReference>
<dbReference type="AlphaFoldDB" id="A0A485LIT9"/>
<feature type="transmembrane region" description="Helical" evidence="6">
    <location>
        <begin position="194"/>
        <end position="214"/>
    </location>
</feature>
<evidence type="ECO:0000256" key="6">
    <source>
        <dbReference type="SAM" id="Phobius"/>
    </source>
</evidence>
<keyword evidence="3 6" id="KW-1133">Transmembrane helix</keyword>
<dbReference type="Proteomes" id="UP000332933">
    <property type="component" value="Unassembled WGS sequence"/>
</dbReference>
<gene>
    <name evidence="9" type="primary">Aste57867_21909</name>
    <name evidence="8" type="ORF">As57867_021840</name>
    <name evidence="9" type="ORF">ASTE57867_21909</name>
</gene>
<dbReference type="InterPro" id="IPR050186">
    <property type="entry name" value="TPT_transporter"/>
</dbReference>
<dbReference type="OrthoDB" id="6418713at2759"/>
<reference evidence="9 10" key="1">
    <citation type="submission" date="2019-03" db="EMBL/GenBank/DDBJ databases">
        <authorList>
            <person name="Gaulin E."/>
            <person name="Dumas B."/>
        </authorList>
    </citation>
    <scope>NUCLEOTIDE SEQUENCE [LARGE SCALE GENOMIC DNA]</scope>
    <source>
        <strain evidence="9">CBS 568.67</strain>
    </source>
</reference>